<dbReference type="PANTHER" id="PTHR46580">
    <property type="entry name" value="SENSOR KINASE-RELATED"/>
    <property type="match status" value="1"/>
</dbReference>
<protein>
    <submittedName>
        <fullName evidence="2">Repeat domain-containing protein</fullName>
    </submittedName>
</protein>
<keyword evidence="1" id="KW-0732">Signal</keyword>
<dbReference type="InterPro" id="IPR028994">
    <property type="entry name" value="Integrin_alpha_N"/>
</dbReference>
<evidence type="ECO:0000256" key="1">
    <source>
        <dbReference type="ARBA" id="ARBA00022729"/>
    </source>
</evidence>
<gene>
    <name evidence="2" type="ORF">SAMN05661096_02402</name>
</gene>
<dbReference type="Proteomes" id="UP000193804">
    <property type="component" value="Unassembled WGS sequence"/>
</dbReference>
<dbReference type="AlphaFoldDB" id="A0A1X7K4W8"/>
<organism evidence="2 3">
    <name type="scientific">Marivirga sericea</name>
    <dbReference type="NCBI Taxonomy" id="1028"/>
    <lineage>
        <taxon>Bacteria</taxon>
        <taxon>Pseudomonadati</taxon>
        <taxon>Bacteroidota</taxon>
        <taxon>Cytophagia</taxon>
        <taxon>Cytophagales</taxon>
        <taxon>Marivirgaceae</taxon>
        <taxon>Marivirga</taxon>
    </lineage>
</organism>
<dbReference type="PANTHER" id="PTHR46580:SF4">
    <property type="entry name" value="ATP_GTP-BINDING PROTEIN"/>
    <property type="match status" value="1"/>
</dbReference>
<reference evidence="3" key="1">
    <citation type="submission" date="2017-04" db="EMBL/GenBank/DDBJ databases">
        <authorList>
            <person name="Varghese N."/>
            <person name="Submissions S."/>
        </authorList>
    </citation>
    <scope>NUCLEOTIDE SEQUENCE [LARGE SCALE GENOMIC DNA]</scope>
    <source>
        <strain evidence="3">DSM 4125</strain>
    </source>
</reference>
<dbReference type="Gene3D" id="2.130.10.130">
    <property type="entry name" value="Integrin alpha, N-terminal"/>
    <property type="match status" value="1"/>
</dbReference>
<dbReference type="SUPFAM" id="SSF69318">
    <property type="entry name" value="Integrin alpha N-terminal domain"/>
    <property type="match status" value="1"/>
</dbReference>
<accession>A0A1X7K4W8</accession>
<dbReference type="Pfam" id="PF13517">
    <property type="entry name" value="FG-GAP_3"/>
    <property type="match status" value="1"/>
</dbReference>
<keyword evidence="3" id="KW-1185">Reference proteome</keyword>
<proteinExistence type="predicted"/>
<sequence length="167" mass="18535">MLTISFKAVSQDVSFINADGVFSIGTQSNRTASISLIDFDKDGNLDALVANGRHWAEQNYLYFGDGNGGFKTAQPIGKYLDASYSIKSADLNNDGFMDVVVVNDNIKNRIYFGSADSNLKKGIPFGSLSPSRNLEIMDIDNDGDFDLIISNRKAKKRNLFKQRTRQF</sequence>
<evidence type="ECO:0000313" key="3">
    <source>
        <dbReference type="Proteomes" id="UP000193804"/>
    </source>
</evidence>
<dbReference type="STRING" id="1028.SAMN05661096_02402"/>
<dbReference type="InterPro" id="IPR013517">
    <property type="entry name" value="FG-GAP"/>
</dbReference>
<evidence type="ECO:0000313" key="2">
    <source>
        <dbReference type="EMBL" id="SMG36065.1"/>
    </source>
</evidence>
<dbReference type="RefSeq" id="WP_176223783.1">
    <property type="nucleotide sequence ID" value="NZ_FXAW01000004.1"/>
</dbReference>
<dbReference type="EMBL" id="FXAW01000004">
    <property type="protein sequence ID" value="SMG36065.1"/>
    <property type="molecule type" value="Genomic_DNA"/>
</dbReference>
<name>A0A1X7K4W8_9BACT</name>